<feature type="transmembrane region" description="Helical" evidence="1">
    <location>
        <begin position="12"/>
        <end position="32"/>
    </location>
</feature>
<accession>A0A7G1G9C0</accession>
<reference evidence="3 4" key="1">
    <citation type="submission" date="2018-06" db="EMBL/GenBank/DDBJ databases">
        <title>Genome sequencing of Oceanotoga sp. sy52.</title>
        <authorList>
            <person name="Mori K."/>
        </authorList>
    </citation>
    <scope>NUCLEOTIDE SEQUENCE [LARGE SCALE GENOMIC DNA]</scope>
    <source>
        <strain evidence="4">sy52</strain>
    </source>
</reference>
<dbReference type="GO" id="GO:0080120">
    <property type="term" value="P:CAAX-box protein maturation"/>
    <property type="evidence" value="ECO:0007669"/>
    <property type="project" value="UniProtKB-ARBA"/>
</dbReference>
<proteinExistence type="predicted"/>
<dbReference type="AlphaFoldDB" id="A0A7G1G9C0"/>
<feature type="domain" description="CAAX prenyl protease 2/Lysostaphin resistance protein A-like" evidence="2">
    <location>
        <begin position="127"/>
        <end position="211"/>
    </location>
</feature>
<dbReference type="PANTHER" id="PTHR43592:SF15">
    <property type="entry name" value="CAAX AMINO TERMINAL PROTEASE FAMILY PROTEIN"/>
    <property type="match status" value="1"/>
</dbReference>
<feature type="transmembrane region" description="Helical" evidence="1">
    <location>
        <begin position="172"/>
        <end position="194"/>
    </location>
</feature>
<evidence type="ECO:0000256" key="1">
    <source>
        <dbReference type="SAM" id="Phobius"/>
    </source>
</evidence>
<feature type="transmembrane region" description="Helical" evidence="1">
    <location>
        <begin position="214"/>
        <end position="240"/>
    </location>
</feature>
<keyword evidence="4" id="KW-1185">Reference proteome</keyword>
<protein>
    <recommendedName>
        <fullName evidence="2">CAAX prenyl protease 2/Lysostaphin resistance protein A-like domain-containing protein</fullName>
    </recommendedName>
</protein>
<evidence type="ECO:0000313" key="3">
    <source>
        <dbReference type="EMBL" id="BBE32086.1"/>
    </source>
</evidence>
<keyword evidence="1" id="KW-1133">Transmembrane helix</keyword>
<keyword evidence="1" id="KW-0472">Membrane</keyword>
<evidence type="ECO:0000259" key="2">
    <source>
        <dbReference type="Pfam" id="PF02517"/>
    </source>
</evidence>
<organism evidence="3 4">
    <name type="scientific">Tepiditoga spiralis</name>
    <dbReference type="NCBI Taxonomy" id="2108365"/>
    <lineage>
        <taxon>Bacteria</taxon>
        <taxon>Thermotogati</taxon>
        <taxon>Thermotogota</taxon>
        <taxon>Thermotogae</taxon>
        <taxon>Petrotogales</taxon>
        <taxon>Petrotogaceae</taxon>
        <taxon>Tepiditoga</taxon>
    </lineage>
</organism>
<gene>
    <name evidence="3" type="ORF">OSSY52_22270</name>
</gene>
<dbReference type="GO" id="GO:0004175">
    <property type="term" value="F:endopeptidase activity"/>
    <property type="evidence" value="ECO:0007669"/>
    <property type="project" value="UniProtKB-ARBA"/>
</dbReference>
<dbReference type="PANTHER" id="PTHR43592">
    <property type="entry name" value="CAAX AMINO TERMINAL PROTEASE"/>
    <property type="match status" value="1"/>
</dbReference>
<dbReference type="RefSeq" id="WP_190614941.1">
    <property type="nucleotide sequence ID" value="NZ_AP018712.1"/>
</dbReference>
<dbReference type="KEGG" id="ocy:OSSY52_22270"/>
<dbReference type="InParanoid" id="A0A7G1G9C0"/>
<name>A0A7G1G9C0_9BACT</name>
<feature type="transmembrane region" description="Helical" evidence="1">
    <location>
        <begin position="78"/>
        <end position="106"/>
    </location>
</feature>
<sequence length="277" mass="33623">MFEFERIKFRNFILYFFIFAVCLEILFEHFNINTENSILFNFFTDIFTLFWLLIKFKKNNIIVKDQYKISENKFEKKYILKLTISLIAISIMFSFLQDFIISFFHFPSLYNDKDLVNFYMKKRQPLEELFFAFNLIIFVPFVEELFFRFFLINRFALKWGIKKAVILSSTMFALMHPNFFGTFLFAIAVSIIYLETKSLKLNTFIHMLNNLTAYIFLKILFISNLFVYLLIPIFILIIFYSSKFLYSFFSTYRLSKYDKEFSKKINEEISQAKYDKL</sequence>
<evidence type="ECO:0000313" key="4">
    <source>
        <dbReference type="Proteomes" id="UP000516361"/>
    </source>
</evidence>
<feature type="transmembrane region" description="Helical" evidence="1">
    <location>
        <begin position="38"/>
        <end position="57"/>
    </location>
</feature>
<dbReference type="InterPro" id="IPR003675">
    <property type="entry name" value="Rce1/LyrA-like_dom"/>
</dbReference>
<feature type="transmembrane region" description="Helical" evidence="1">
    <location>
        <begin position="129"/>
        <end position="151"/>
    </location>
</feature>
<keyword evidence="1" id="KW-0812">Transmembrane</keyword>
<dbReference type="Pfam" id="PF02517">
    <property type="entry name" value="Rce1-like"/>
    <property type="match status" value="1"/>
</dbReference>
<dbReference type="EMBL" id="AP018712">
    <property type="protein sequence ID" value="BBE32086.1"/>
    <property type="molecule type" value="Genomic_DNA"/>
</dbReference>
<dbReference type="Proteomes" id="UP000516361">
    <property type="component" value="Chromosome"/>
</dbReference>